<dbReference type="Proteomes" id="UP000004200">
    <property type="component" value="Unassembled WGS sequence"/>
</dbReference>
<organism evidence="1 2">
    <name type="scientific">Thiorhodococcus drewsii AZ1</name>
    <dbReference type="NCBI Taxonomy" id="765913"/>
    <lineage>
        <taxon>Bacteria</taxon>
        <taxon>Pseudomonadati</taxon>
        <taxon>Pseudomonadota</taxon>
        <taxon>Gammaproteobacteria</taxon>
        <taxon>Chromatiales</taxon>
        <taxon>Chromatiaceae</taxon>
        <taxon>Thiorhodococcus</taxon>
    </lineage>
</organism>
<sequence length="31" mass="3499">MVLASAIRESGLTRVKLFGSNRLEVRCVYVM</sequence>
<evidence type="ECO:0000313" key="1">
    <source>
        <dbReference type="EMBL" id="EGV32390.1"/>
    </source>
</evidence>
<comment type="caution">
    <text evidence="1">The sequence shown here is derived from an EMBL/GenBank/DDBJ whole genome shotgun (WGS) entry which is preliminary data.</text>
</comment>
<accession>G2DZ36</accession>
<proteinExistence type="predicted"/>
<dbReference type="EMBL" id="AFWT01000007">
    <property type="protein sequence ID" value="EGV32390.1"/>
    <property type="molecule type" value="Genomic_DNA"/>
</dbReference>
<gene>
    <name evidence="1" type="ORF">ThidrDRAFT_1239</name>
</gene>
<reference evidence="1 2" key="1">
    <citation type="submission" date="2011-06" db="EMBL/GenBank/DDBJ databases">
        <title>The draft genome of Thiorhodococcus drewsii AZ1.</title>
        <authorList>
            <consortium name="US DOE Joint Genome Institute (JGI-PGF)"/>
            <person name="Lucas S."/>
            <person name="Han J."/>
            <person name="Lapidus A."/>
            <person name="Cheng J.-F."/>
            <person name="Goodwin L."/>
            <person name="Pitluck S."/>
            <person name="Peters L."/>
            <person name="Land M.L."/>
            <person name="Hauser L."/>
            <person name="Vogl K."/>
            <person name="Liu Z."/>
            <person name="Imhoff J."/>
            <person name="Thiel V."/>
            <person name="Frigaard N.-U."/>
            <person name="Bryant D.A."/>
            <person name="Woyke T.J."/>
        </authorList>
    </citation>
    <scope>NUCLEOTIDE SEQUENCE [LARGE SCALE GENOMIC DNA]</scope>
    <source>
        <strain evidence="1 2">AZ1</strain>
    </source>
</reference>
<evidence type="ECO:0000313" key="2">
    <source>
        <dbReference type="Proteomes" id="UP000004200"/>
    </source>
</evidence>
<name>G2DZ36_9GAMM</name>
<keyword evidence="2" id="KW-1185">Reference proteome</keyword>
<dbReference type="AlphaFoldDB" id="G2DZ36"/>
<protein>
    <submittedName>
        <fullName evidence="1">Uncharacterized protein</fullName>
    </submittedName>
</protein>